<dbReference type="PANTHER" id="PTHR22749:SF6">
    <property type="entry name" value="RIBOFLAVIN KINASE"/>
    <property type="match status" value="1"/>
</dbReference>
<dbReference type="InterPro" id="IPR015865">
    <property type="entry name" value="Riboflavin_kinase_bac/euk"/>
</dbReference>
<dbReference type="Pfam" id="PF01687">
    <property type="entry name" value="Flavokinase"/>
    <property type="match status" value="1"/>
</dbReference>
<comment type="pathway">
    <text evidence="3 15">Cofactor biosynthesis; FMN biosynthesis; FMN from riboflavin (ATP route): step 1/1.</text>
</comment>
<dbReference type="RefSeq" id="WP_086088352.1">
    <property type="nucleotide sequence ID" value="NZ_CP021112.1"/>
</dbReference>
<dbReference type="InterPro" id="IPR023465">
    <property type="entry name" value="Riboflavin_kinase_dom_sf"/>
</dbReference>
<dbReference type="Gene3D" id="2.40.30.30">
    <property type="entry name" value="Riboflavin kinase-like"/>
    <property type="match status" value="1"/>
</dbReference>
<dbReference type="Pfam" id="PF06574">
    <property type="entry name" value="FAD_syn"/>
    <property type="match status" value="1"/>
</dbReference>
<dbReference type="EMBL" id="CP021112">
    <property type="protein sequence ID" value="ARP99947.1"/>
    <property type="molecule type" value="Genomic_DNA"/>
</dbReference>
<evidence type="ECO:0000256" key="14">
    <source>
        <dbReference type="ARBA" id="ARBA00049494"/>
    </source>
</evidence>
<evidence type="ECO:0000256" key="6">
    <source>
        <dbReference type="ARBA" id="ARBA00022679"/>
    </source>
</evidence>
<evidence type="ECO:0000256" key="11">
    <source>
        <dbReference type="ARBA" id="ARBA00022840"/>
    </source>
</evidence>
<dbReference type="PIRSF" id="PIRSF004491">
    <property type="entry name" value="FAD_Synth"/>
    <property type="match status" value="1"/>
</dbReference>
<dbReference type="FunFam" id="3.40.50.620:FF:000021">
    <property type="entry name" value="Riboflavin biosynthesis protein"/>
    <property type="match status" value="1"/>
</dbReference>
<evidence type="ECO:0000256" key="8">
    <source>
        <dbReference type="ARBA" id="ARBA00022741"/>
    </source>
</evidence>
<dbReference type="NCBIfam" id="TIGR00083">
    <property type="entry name" value="ribF"/>
    <property type="match status" value="1"/>
</dbReference>
<comment type="similarity">
    <text evidence="15">Belongs to the ribF family.</text>
</comment>
<dbReference type="SMART" id="SM00904">
    <property type="entry name" value="Flavokinase"/>
    <property type="match status" value="1"/>
</dbReference>
<dbReference type="GO" id="GO:0003919">
    <property type="term" value="F:FMN adenylyltransferase activity"/>
    <property type="evidence" value="ECO:0007669"/>
    <property type="project" value="UniProtKB-UniRule"/>
</dbReference>
<dbReference type="EC" id="2.7.7.2" evidence="15"/>
<keyword evidence="6 15" id="KW-0808">Transferase</keyword>
<keyword evidence="7 15" id="KW-0548">Nucleotidyltransferase</keyword>
<proteinExistence type="inferred from homology"/>
<evidence type="ECO:0000256" key="12">
    <source>
        <dbReference type="ARBA" id="ARBA00023268"/>
    </source>
</evidence>
<keyword evidence="5 15" id="KW-0288">FMN</keyword>
<evidence type="ECO:0000256" key="10">
    <source>
        <dbReference type="ARBA" id="ARBA00022827"/>
    </source>
</evidence>
<dbReference type="NCBIfam" id="NF004159">
    <property type="entry name" value="PRK05627.1-2"/>
    <property type="match status" value="1"/>
</dbReference>
<evidence type="ECO:0000256" key="9">
    <source>
        <dbReference type="ARBA" id="ARBA00022777"/>
    </source>
</evidence>
<accession>A0A1W6ZRQ8</accession>
<dbReference type="Proteomes" id="UP000194137">
    <property type="component" value="Chromosome"/>
</dbReference>
<dbReference type="SUPFAM" id="SSF82114">
    <property type="entry name" value="Riboflavin kinase-like"/>
    <property type="match status" value="1"/>
</dbReference>
<evidence type="ECO:0000256" key="7">
    <source>
        <dbReference type="ARBA" id="ARBA00022695"/>
    </source>
</evidence>
<evidence type="ECO:0000256" key="4">
    <source>
        <dbReference type="ARBA" id="ARBA00022630"/>
    </source>
</evidence>
<organism evidence="16 17">
    <name type="scientific">Pseudorhodoplanes sinuspersici</name>
    <dbReference type="NCBI Taxonomy" id="1235591"/>
    <lineage>
        <taxon>Bacteria</taxon>
        <taxon>Pseudomonadati</taxon>
        <taxon>Pseudomonadota</taxon>
        <taxon>Alphaproteobacteria</taxon>
        <taxon>Hyphomicrobiales</taxon>
        <taxon>Pseudorhodoplanes</taxon>
    </lineage>
</organism>
<dbReference type="AlphaFoldDB" id="A0A1W6ZRQ8"/>
<name>A0A1W6ZRQ8_9HYPH</name>
<keyword evidence="11 15" id="KW-0067">ATP-binding</keyword>
<dbReference type="GO" id="GO:0009398">
    <property type="term" value="P:FMN biosynthetic process"/>
    <property type="evidence" value="ECO:0007669"/>
    <property type="project" value="UniProtKB-UniRule"/>
</dbReference>
<protein>
    <recommendedName>
        <fullName evidence="15">Riboflavin biosynthesis protein</fullName>
    </recommendedName>
    <domain>
        <recommendedName>
            <fullName evidence="15">Riboflavin kinase</fullName>
            <ecNumber evidence="15">2.7.1.26</ecNumber>
        </recommendedName>
        <alternativeName>
            <fullName evidence="15">Flavokinase</fullName>
        </alternativeName>
    </domain>
    <domain>
        <recommendedName>
            <fullName evidence="15">FMN adenylyltransferase</fullName>
            <ecNumber evidence="15">2.7.7.2</ecNumber>
        </recommendedName>
        <alternativeName>
            <fullName evidence="15">FAD pyrophosphorylase</fullName>
        </alternativeName>
        <alternativeName>
            <fullName evidence="15">FAD synthase</fullName>
        </alternativeName>
    </domain>
</protein>
<evidence type="ECO:0000256" key="5">
    <source>
        <dbReference type="ARBA" id="ARBA00022643"/>
    </source>
</evidence>
<evidence type="ECO:0000256" key="2">
    <source>
        <dbReference type="ARBA" id="ARBA00004726"/>
    </source>
</evidence>
<gene>
    <name evidence="16" type="ORF">CAK95_13280</name>
</gene>
<dbReference type="GO" id="GO:0006747">
    <property type="term" value="P:FAD biosynthetic process"/>
    <property type="evidence" value="ECO:0007669"/>
    <property type="project" value="UniProtKB-UniRule"/>
</dbReference>
<dbReference type="KEGG" id="psin:CAK95_13280"/>
<dbReference type="GO" id="GO:0008531">
    <property type="term" value="F:riboflavin kinase activity"/>
    <property type="evidence" value="ECO:0007669"/>
    <property type="project" value="UniProtKB-UniRule"/>
</dbReference>
<dbReference type="EC" id="2.7.1.26" evidence="15"/>
<reference evidence="16 17" key="1">
    <citation type="submission" date="2017-05" db="EMBL/GenBank/DDBJ databases">
        <title>Full genome sequence of Pseudorhodoplanes sinuspersici.</title>
        <authorList>
            <person name="Dastgheib S.M.M."/>
            <person name="Shavandi M."/>
            <person name="Tirandaz H."/>
        </authorList>
    </citation>
    <scope>NUCLEOTIDE SEQUENCE [LARGE SCALE GENOMIC DNA]</scope>
    <source>
        <strain evidence="16 17">RIPI110</strain>
    </source>
</reference>
<dbReference type="InterPro" id="IPR014729">
    <property type="entry name" value="Rossmann-like_a/b/a_fold"/>
</dbReference>
<comment type="catalytic activity">
    <reaction evidence="14 15">
        <text>FMN + ATP + H(+) = FAD + diphosphate</text>
        <dbReference type="Rhea" id="RHEA:17237"/>
        <dbReference type="ChEBI" id="CHEBI:15378"/>
        <dbReference type="ChEBI" id="CHEBI:30616"/>
        <dbReference type="ChEBI" id="CHEBI:33019"/>
        <dbReference type="ChEBI" id="CHEBI:57692"/>
        <dbReference type="ChEBI" id="CHEBI:58210"/>
        <dbReference type="EC" id="2.7.7.2"/>
    </reaction>
</comment>
<dbReference type="NCBIfam" id="NF004160">
    <property type="entry name" value="PRK05627.1-3"/>
    <property type="match status" value="1"/>
</dbReference>
<dbReference type="GO" id="GO:0005524">
    <property type="term" value="F:ATP binding"/>
    <property type="evidence" value="ECO:0007669"/>
    <property type="project" value="UniProtKB-UniRule"/>
</dbReference>
<comment type="pathway">
    <text evidence="2 15">Cofactor biosynthesis; FAD biosynthesis; FAD from FMN: step 1/1.</text>
</comment>
<dbReference type="PANTHER" id="PTHR22749">
    <property type="entry name" value="RIBOFLAVIN KINASE/FMN ADENYLYLTRANSFERASE"/>
    <property type="match status" value="1"/>
</dbReference>
<dbReference type="STRING" id="1235591.CAK95_13280"/>
<comment type="function">
    <text evidence="1">Catalyzes the phosphorylation of riboflavin to FMN followed by the adenylation of FMN to FAD.</text>
</comment>
<dbReference type="OrthoDB" id="9803667at2"/>
<evidence type="ECO:0000313" key="17">
    <source>
        <dbReference type="Proteomes" id="UP000194137"/>
    </source>
</evidence>
<keyword evidence="10 15" id="KW-0274">FAD</keyword>
<comment type="catalytic activity">
    <reaction evidence="13 15">
        <text>riboflavin + ATP = FMN + ADP + H(+)</text>
        <dbReference type="Rhea" id="RHEA:14357"/>
        <dbReference type="ChEBI" id="CHEBI:15378"/>
        <dbReference type="ChEBI" id="CHEBI:30616"/>
        <dbReference type="ChEBI" id="CHEBI:57986"/>
        <dbReference type="ChEBI" id="CHEBI:58210"/>
        <dbReference type="ChEBI" id="CHEBI:456216"/>
        <dbReference type="EC" id="2.7.1.26"/>
    </reaction>
</comment>
<dbReference type="GO" id="GO:0009231">
    <property type="term" value="P:riboflavin biosynthetic process"/>
    <property type="evidence" value="ECO:0007669"/>
    <property type="project" value="InterPro"/>
</dbReference>
<dbReference type="SUPFAM" id="SSF52374">
    <property type="entry name" value="Nucleotidylyl transferase"/>
    <property type="match status" value="1"/>
</dbReference>
<dbReference type="CDD" id="cd02064">
    <property type="entry name" value="FAD_synthetase_N"/>
    <property type="match status" value="1"/>
</dbReference>
<evidence type="ECO:0000313" key="16">
    <source>
        <dbReference type="EMBL" id="ARP99947.1"/>
    </source>
</evidence>
<dbReference type="InterPro" id="IPR023468">
    <property type="entry name" value="Riboflavin_kinase"/>
</dbReference>
<dbReference type="FunFam" id="2.40.30.30:FF:000003">
    <property type="entry name" value="Riboflavin biosynthesis protein"/>
    <property type="match status" value="1"/>
</dbReference>
<sequence>MPPVSKDKPFVVVRDDGPDIAKLRTAVVAIGNFDGVHRGHRSVIALAQRRAAAAGRPAAVLTLEPHPRSYFRADEKLFRLSDETQKLRLLAATGVDGAVVLTFNAALASLPAEQFVSKILVERLAVSGVAIGFDFHFGQGRGGSPAFLKDAGARYGFPVDVAPPLEDEGRPVSSGTIRSALEAGRVVEATELLGYPWFVSGEVIHGEKRGRDLGFPTANLKLDPACGLKHGIYAVRVGIGDKRYDGVASFGRRPTFDNGAPLLETFLFDFSGDLYGKTVDVALIGWIRPEEKFDSIAALVSQMTIDSERARDALKRSGDAFPPLGMN</sequence>
<keyword evidence="8 15" id="KW-0547">Nucleotide-binding</keyword>
<evidence type="ECO:0000256" key="15">
    <source>
        <dbReference type="PIRNR" id="PIRNR004491"/>
    </source>
</evidence>
<dbReference type="UniPathway" id="UPA00277">
    <property type="reaction ID" value="UER00407"/>
</dbReference>
<evidence type="ECO:0000256" key="3">
    <source>
        <dbReference type="ARBA" id="ARBA00005201"/>
    </source>
</evidence>
<keyword evidence="17" id="KW-1185">Reference proteome</keyword>
<keyword evidence="12" id="KW-0511">Multifunctional enzyme</keyword>
<keyword evidence="4 15" id="KW-0285">Flavoprotein</keyword>
<keyword evidence="9 15" id="KW-0418">Kinase</keyword>
<evidence type="ECO:0000256" key="13">
    <source>
        <dbReference type="ARBA" id="ARBA00047880"/>
    </source>
</evidence>
<evidence type="ECO:0000256" key="1">
    <source>
        <dbReference type="ARBA" id="ARBA00002121"/>
    </source>
</evidence>
<dbReference type="Gene3D" id="3.40.50.620">
    <property type="entry name" value="HUPs"/>
    <property type="match status" value="1"/>
</dbReference>
<dbReference type="InterPro" id="IPR015864">
    <property type="entry name" value="FAD_synthase"/>
</dbReference>
<dbReference type="UniPathway" id="UPA00276">
    <property type="reaction ID" value="UER00406"/>
</dbReference>
<dbReference type="InterPro" id="IPR002606">
    <property type="entry name" value="Riboflavin_kinase_bac"/>
</dbReference>